<protein>
    <submittedName>
        <fullName evidence="2">Uncharacterized protein</fullName>
    </submittedName>
</protein>
<evidence type="ECO:0000313" key="3">
    <source>
        <dbReference type="Proteomes" id="UP000290189"/>
    </source>
</evidence>
<organism evidence="2 3">
    <name type="scientific">Plasmodiophora brassicae</name>
    <name type="common">Clubroot disease agent</name>
    <dbReference type="NCBI Taxonomy" id="37360"/>
    <lineage>
        <taxon>Eukaryota</taxon>
        <taxon>Sar</taxon>
        <taxon>Rhizaria</taxon>
        <taxon>Endomyxa</taxon>
        <taxon>Phytomyxea</taxon>
        <taxon>Plasmodiophorida</taxon>
        <taxon>Plasmodiophoridae</taxon>
        <taxon>Plasmodiophora</taxon>
    </lineage>
</organism>
<sequence length="125" mass="13293">MSPNMRSCEERNGPMTICTDLDDAERGCRAQVALAAGKASHNQVVLVRVALLPGAMQDGKQADKVEQTANANKKPTLEVPNKTGTPEEPKSPVSVDAKDLASPNEKAKPDQGTGGRQRLPECIIC</sequence>
<keyword evidence="2" id="KW-0496">Mitochondrion</keyword>
<evidence type="ECO:0000256" key="1">
    <source>
        <dbReference type="SAM" id="MobiDB-lite"/>
    </source>
</evidence>
<reference evidence="2 3" key="1">
    <citation type="submission" date="2018-03" db="EMBL/GenBank/DDBJ databases">
        <authorList>
            <person name="Fogelqvist J."/>
        </authorList>
    </citation>
    <scope>NUCLEOTIDE SEQUENCE [LARGE SCALE GENOMIC DNA]</scope>
</reference>
<accession>A0A3P3YL22</accession>
<name>A0A3P3YL22_PLABS</name>
<dbReference type="Proteomes" id="UP000290189">
    <property type="component" value="Unassembled WGS sequence"/>
</dbReference>
<gene>
    <name evidence="2" type="ORF">PLBR_LOCUS8034</name>
</gene>
<dbReference type="AlphaFoldDB" id="A0A3P3YL22"/>
<evidence type="ECO:0000313" key="2">
    <source>
        <dbReference type="EMBL" id="SPR00819.1"/>
    </source>
</evidence>
<proteinExistence type="predicted"/>
<geneLocation type="mitochondrion" evidence="2"/>
<feature type="region of interest" description="Disordered" evidence="1">
    <location>
        <begin position="56"/>
        <end position="125"/>
    </location>
</feature>
<dbReference type="EMBL" id="OVEO01000015">
    <property type="protein sequence ID" value="SPR00819.1"/>
    <property type="molecule type" value="Genomic_DNA"/>
</dbReference>